<feature type="compositionally biased region" description="Gly residues" evidence="2">
    <location>
        <begin position="246"/>
        <end position="256"/>
    </location>
</feature>
<feature type="coiled-coil region" evidence="1">
    <location>
        <begin position="170"/>
        <end position="197"/>
    </location>
</feature>
<reference evidence="4" key="2">
    <citation type="submission" date="2023-05" db="EMBL/GenBank/DDBJ databases">
        <authorList>
            <consortium name="Lawrence Berkeley National Laboratory"/>
            <person name="Steindorff A."/>
            <person name="Hensen N."/>
            <person name="Bonometti L."/>
            <person name="Westerberg I."/>
            <person name="Brannstrom I.O."/>
            <person name="Guillou S."/>
            <person name="Cros-Aarteil S."/>
            <person name="Calhoun S."/>
            <person name="Haridas S."/>
            <person name="Kuo A."/>
            <person name="Mondo S."/>
            <person name="Pangilinan J."/>
            <person name="Riley R."/>
            <person name="Labutti K."/>
            <person name="Andreopoulos B."/>
            <person name="Lipzen A."/>
            <person name="Chen C."/>
            <person name="Yanf M."/>
            <person name="Daum C."/>
            <person name="Ng V."/>
            <person name="Clum A."/>
            <person name="Ohm R."/>
            <person name="Martin F."/>
            <person name="Silar P."/>
            <person name="Natvig D."/>
            <person name="Lalanne C."/>
            <person name="Gautier V."/>
            <person name="Ament-Velasquez S.L."/>
            <person name="Kruys A."/>
            <person name="Hutchinson M.I."/>
            <person name="Powell A.J."/>
            <person name="Barry K."/>
            <person name="Miller A.N."/>
            <person name="Grigoriev I.V."/>
            <person name="Debuchy R."/>
            <person name="Gladieux P."/>
            <person name="Thoren M.H."/>
            <person name="Johannesson H."/>
        </authorList>
    </citation>
    <scope>NUCLEOTIDE SEQUENCE</scope>
    <source>
        <strain evidence="4">CBS 990.96</strain>
    </source>
</reference>
<feature type="region of interest" description="Disordered" evidence="2">
    <location>
        <begin position="1603"/>
        <end position="1625"/>
    </location>
</feature>
<organism evidence="4 5">
    <name type="scientific">Podospora fimiseda</name>
    <dbReference type="NCBI Taxonomy" id="252190"/>
    <lineage>
        <taxon>Eukaryota</taxon>
        <taxon>Fungi</taxon>
        <taxon>Dikarya</taxon>
        <taxon>Ascomycota</taxon>
        <taxon>Pezizomycotina</taxon>
        <taxon>Sordariomycetes</taxon>
        <taxon>Sordariomycetidae</taxon>
        <taxon>Sordariales</taxon>
        <taxon>Podosporaceae</taxon>
        <taxon>Podospora</taxon>
    </lineage>
</organism>
<feature type="region of interest" description="Disordered" evidence="2">
    <location>
        <begin position="323"/>
        <end position="344"/>
    </location>
</feature>
<evidence type="ECO:0000256" key="3">
    <source>
        <dbReference type="SAM" id="Phobius"/>
    </source>
</evidence>
<sequence>MADSSKSGEGGGEDVFSGEGEGDGALGQATTPARARGRRERFRRPPGPRGGSRSPRSRSRADRSASPSPPGGRVGGIDLDPYEMPALDPWHSGRKPWTKEYLETVVGRLKDVLTDPEHLGLLEKIDPDNILNIPKTAEDSESNPAAGTWKSLLDHVDLYIKSSISYIELLGKVNQALTEEREELEGCKKELEIQRTKRGEAERWILGLEAEADKVQQNFDATVKEKTAHLEAQANRYPELASRGLQGPGGGRGGGVSRLVASESKQLEEFKLQLEEEVQRREEELYDRIAKLEEQLDKAKAGKNDLDKKYDRLKEHAQLIEKGYEEASRSGSSSRSTESPAVAELARQQSLYEVERKVSEEKIQDLTARLASNEEQLRKQETEAKKVFDEQLAKAREDHARELATLEAKHAAETGALTKQISDLQSGHPQELRDLTTQHNQETEQYKTQISDLSAELETSKVNQDNLSALVKALNTDLEEAKNTSSATATKLQSELAELTEKLAQVESEFEASKTRITELTNRIHQLESELEASNANNEDLTKKLAELQAALDASNASNNELMTNIAELTGDLEASNGSNNTFTAQIEKLTTDLETSNISNTDLTAQIAKFTTDLEASNTFNTDLTTQTAKLIADLEASNASNNKLATQIAELKGDLEASNGSNTELKDQVSRLESYLQESEASHGDLLKQLDEVKNDLETSKASGGEAESRLFEQLAQVRSELSMSKAMSEEEKSILREQLADVKAELDANRATNAEAESRLREQLAEVRAELEANKNKNNEEKSILLDRLNKASADLEAMNASKGEVESRLSEQLIQARAELESTRASSEEEKSSLLKQLNNATSDLKTANTSKGEAESRLLEQLAEVRAELENLRTSSEDEKSRLLEQLNRATADLETGTASRGEAESRLSEQLTAVRAELDATKTQWGRETSGLHDEIAQFRADVDENKATNAQLSERVAALESEIAQRIKERDAALEETKKVRDTLTRVQQQLGLEELEELIFRMPAALVPLPASTESAARSAGGRGSRIPRPIFGSKSAPAPKYPIMPRRTPDPRTAVRRPRRLSEESKSAESAASSAFVDEPQSAMPGGRKIAVTSYLSGLGYPNTMTQDEFDNEASLLDEEVAQLAPSKSAGEDEEQFRERIRRLQLRAEDLARYNSSNTTTNNLLAEATKALELLAGKIPDSYQDAELFDLLYTATDVLRDLEMKIEQAGLDEAKIKSAAAEAIPPLDSVLVKYKDKHDDAAHKAVSDLGTTLREWAAKPDTDKRPFTALEEILNQYWGRVGNLFVKHRKGYSIDARKVDEIQQYIEGLHQEAEALTEAAERYKTYKKEWGDKPLSDEHKVQLKNLAIELVKKGEWTRPSALQGLLAEAGDFLPGHADMARQRKSIKTPLDALWAEVGKLDENKWPFNAVIEELQKLIDNDQVLRNVERLEHHRDIIREKIEKCNGLRTDLEVNHLRSLQKLLDDEIREADERAQKALTDTLVEVNAELHKPEPPQTKDGEAQTVTQGTKTDASTQSDILPPPQTKDSEAQTVTQGTKTDASVQAKVPPPKPTAANRHLEGACFCTLFLYFFPNLYQSIIKGGCCSQGLMKTPNTEGSRAGTQPPSSSPSTTAETTKCKGHHGHGYLLASGDTYTLICNILTALVWFISLILYSPYDFGVYILSLILIPFSPFTLVLSYLKYFYAYVYFKLFEQGKEVPPNPSTLTNPRGHPRAKGPNNRPLYAASTRPEYPGIVIPAIPSPGRLVSFAVVTWTVYVTLVYLATYCERQIWVGANDHYGGWRLRGYTWDLVEGTEPVPYADWSLYAVDWRFGGEFGRWILDTLHGIFYPRNAGKLGGVEYLSDDGGGGRAWFSRAASIWG</sequence>
<name>A0AAN7BQD2_9PEZI</name>
<keyword evidence="3" id="KW-0812">Transmembrane</keyword>
<feature type="compositionally biased region" description="Polar residues" evidence="2">
    <location>
        <begin position="1539"/>
        <end position="1551"/>
    </location>
</feature>
<feature type="coiled-coil region" evidence="1">
    <location>
        <begin position="1308"/>
        <end position="1338"/>
    </location>
</feature>
<dbReference type="PANTHER" id="PTHR45615">
    <property type="entry name" value="MYOSIN HEAVY CHAIN, NON-MUSCLE"/>
    <property type="match status" value="1"/>
</dbReference>
<feature type="coiled-coil region" evidence="1">
    <location>
        <begin position="356"/>
        <end position="409"/>
    </location>
</feature>
<dbReference type="PANTHER" id="PTHR45615:SF80">
    <property type="entry name" value="GRIP DOMAIN-CONTAINING PROTEIN"/>
    <property type="match status" value="1"/>
</dbReference>
<proteinExistence type="predicted"/>
<feature type="compositionally biased region" description="Basic residues" evidence="2">
    <location>
        <begin position="35"/>
        <end position="46"/>
    </location>
</feature>
<keyword evidence="1" id="KW-0175">Coiled coil</keyword>
<feature type="region of interest" description="Disordered" evidence="2">
    <location>
        <begin position="1708"/>
        <end position="1727"/>
    </location>
</feature>
<reference evidence="4" key="1">
    <citation type="journal article" date="2023" name="Mol. Phylogenet. Evol.">
        <title>Genome-scale phylogeny and comparative genomics of the fungal order Sordariales.</title>
        <authorList>
            <person name="Hensen N."/>
            <person name="Bonometti L."/>
            <person name="Westerberg I."/>
            <person name="Brannstrom I.O."/>
            <person name="Guillou S."/>
            <person name="Cros-Aarteil S."/>
            <person name="Calhoun S."/>
            <person name="Haridas S."/>
            <person name="Kuo A."/>
            <person name="Mondo S."/>
            <person name="Pangilinan J."/>
            <person name="Riley R."/>
            <person name="LaButti K."/>
            <person name="Andreopoulos B."/>
            <person name="Lipzen A."/>
            <person name="Chen C."/>
            <person name="Yan M."/>
            <person name="Daum C."/>
            <person name="Ng V."/>
            <person name="Clum A."/>
            <person name="Steindorff A."/>
            <person name="Ohm R.A."/>
            <person name="Martin F."/>
            <person name="Silar P."/>
            <person name="Natvig D.O."/>
            <person name="Lalanne C."/>
            <person name="Gautier V."/>
            <person name="Ament-Velasquez S.L."/>
            <person name="Kruys A."/>
            <person name="Hutchinson M.I."/>
            <person name="Powell A.J."/>
            <person name="Barry K."/>
            <person name="Miller A.N."/>
            <person name="Grigoriev I.V."/>
            <person name="Debuchy R."/>
            <person name="Gladieux P."/>
            <person name="Hiltunen Thoren M."/>
            <person name="Johannesson H."/>
        </authorList>
    </citation>
    <scope>NUCLEOTIDE SEQUENCE</scope>
    <source>
        <strain evidence="4">CBS 990.96</strain>
    </source>
</reference>
<dbReference type="GO" id="GO:0016460">
    <property type="term" value="C:myosin II complex"/>
    <property type="evidence" value="ECO:0007669"/>
    <property type="project" value="TreeGrafter"/>
</dbReference>
<dbReference type="EMBL" id="MU865330">
    <property type="protein sequence ID" value="KAK4227531.1"/>
    <property type="molecule type" value="Genomic_DNA"/>
</dbReference>
<comment type="caution">
    <text evidence="4">The sequence shown here is derived from an EMBL/GenBank/DDBJ whole genome shotgun (WGS) entry which is preliminary data.</text>
</comment>
<evidence type="ECO:0000256" key="2">
    <source>
        <dbReference type="SAM" id="MobiDB-lite"/>
    </source>
</evidence>
<feature type="transmembrane region" description="Helical" evidence="3">
    <location>
        <begin position="1754"/>
        <end position="1772"/>
    </location>
</feature>
<dbReference type="Proteomes" id="UP001301958">
    <property type="component" value="Unassembled WGS sequence"/>
</dbReference>
<feature type="coiled-coil region" evidence="1">
    <location>
        <begin position="650"/>
        <end position="698"/>
    </location>
</feature>
<gene>
    <name evidence="4" type="ORF">QBC38DRAFT_190698</name>
</gene>
<dbReference type="GO" id="GO:0005737">
    <property type="term" value="C:cytoplasm"/>
    <property type="evidence" value="ECO:0007669"/>
    <property type="project" value="TreeGrafter"/>
</dbReference>
<keyword evidence="3" id="KW-0472">Membrane</keyword>
<feature type="coiled-coil region" evidence="1">
    <location>
        <begin position="260"/>
        <end position="316"/>
    </location>
</feature>
<dbReference type="Gene3D" id="1.20.1480.30">
    <property type="entry name" value="Designed four-helix bundle protein"/>
    <property type="match status" value="1"/>
</dbReference>
<feature type="region of interest" description="Disordered" evidence="2">
    <location>
        <begin position="1023"/>
        <end position="1094"/>
    </location>
</feature>
<feature type="transmembrane region" description="Helical" evidence="3">
    <location>
        <begin position="1643"/>
        <end position="1662"/>
    </location>
</feature>
<feature type="compositionally biased region" description="Basic and acidic residues" evidence="2">
    <location>
        <begin position="1497"/>
        <end position="1510"/>
    </location>
</feature>
<feature type="coiled-coil region" evidence="1">
    <location>
        <begin position="464"/>
        <end position="565"/>
    </location>
</feature>
<dbReference type="Gene3D" id="1.10.287.1490">
    <property type="match status" value="1"/>
</dbReference>
<evidence type="ECO:0000256" key="1">
    <source>
        <dbReference type="SAM" id="Coils"/>
    </source>
</evidence>
<dbReference type="GO" id="GO:0051015">
    <property type="term" value="F:actin filament binding"/>
    <property type="evidence" value="ECO:0007669"/>
    <property type="project" value="TreeGrafter"/>
</dbReference>
<accession>A0AAN7BQD2</accession>
<feature type="region of interest" description="Disordered" evidence="2">
    <location>
        <begin position="1497"/>
        <end position="1562"/>
    </location>
</feature>
<evidence type="ECO:0000313" key="5">
    <source>
        <dbReference type="Proteomes" id="UP001301958"/>
    </source>
</evidence>
<dbReference type="GO" id="GO:0032982">
    <property type="term" value="C:myosin filament"/>
    <property type="evidence" value="ECO:0007669"/>
    <property type="project" value="TreeGrafter"/>
</dbReference>
<dbReference type="GO" id="GO:0000146">
    <property type="term" value="F:microfilament motor activity"/>
    <property type="evidence" value="ECO:0007669"/>
    <property type="project" value="TreeGrafter"/>
</dbReference>
<keyword evidence="3" id="KW-1133">Transmembrane helix</keyword>
<feature type="compositionally biased region" description="Polar residues" evidence="2">
    <location>
        <begin position="1512"/>
        <end position="1527"/>
    </location>
</feature>
<feature type="region of interest" description="Disordered" evidence="2">
    <location>
        <begin position="237"/>
        <end position="257"/>
    </location>
</feature>
<protein>
    <submittedName>
        <fullName evidence="4">Uncharacterized protein</fullName>
    </submittedName>
</protein>
<feature type="coiled-coil region" evidence="1">
    <location>
        <begin position="728"/>
        <end position="898"/>
    </location>
</feature>
<feature type="compositionally biased region" description="Low complexity" evidence="2">
    <location>
        <begin position="1613"/>
        <end position="1624"/>
    </location>
</feature>
<dbReference type="SUPFAM" id="SSF57997">
    <property type="entry name" value="Tropomyosin"/>
    <property type="match status" value="1"/>
</dbReference>
<feature type="compositionally biased region" description="Low complexity" evidence="2">
    <location>
        <begin position="329"/>
        <end position="339"/>
    </location>
</feature>
<keyword evidence="5" id="KW-1185">Reference proteome</keyword>
<feature type="region of interest" description="Disordered" evidence="2">
    <location>
        <begin position="1"/>
        <end position="80"/>
    </location>
</feature>
<feature type="compositionally biased region" description="Polar residues" evidence="2">
    <location>
        <begin position="1603"/>
        <end position="1612"/>
    </location>
</feature>
<feature type="transmembrane region" description="Helical" evidence="3">
    <location>
        <begin position="1669"/>
        <end position="1689"/>
    </location>
</feature>
<evidence type="ECO:0000313" key="4">
    <source>
        <dbReference type="EMBL" id="KAK4227531.1"/>
    </source>
</evidence>
<feature type="coiled-coil region" evidence="1">
    <location>
        <begin position="942"/>
        <end position="983"/>
    </location>
</feature>